<sequence>MLTWSGPSSLSTLELPVLDVGLIALTLVLALVAILLVAALDAR</sequence>
<protein>
    <submittedName>
        <fullName evidence="2">Uncharacterized protein</fullName>
    </submittedName>
</protein>
<dbReference type="RefSeq" id="WP_380139931.1">
    <property type="nucleotide sequence ID" value="NZ_JBHLUI010000012.1"/>
</dbReference>
<keyword evidence="1" id="KW-0812">Transmembrane</keyword>
<dbReference type="Proteomes" id="UP001589748">
    <property type="component" value="Unassembled WGS sequence"/>
</dbReference>
<organism evidence="2 3">
    <name type="scientific">Kineococcus gynurae</name>
    <dbReference type="NCBI Taxonomy" id="452979"/>
    <lineage>
        <taxon>Bacteria</taxon>
        <taxon>Bacillati</taxon>
        <taxon>Actinomycetota</taxon>
        <taxon>Actinomycetes</taxon>
        <taxon>Kineosporiales</taxon>
        <taxon>Kineosporiaceae</taxon>
        <taxon>Kineococcus</taxon>
    </lineage>
</organism>
<accession>A0ABV5LP03</accession>
<evidence type="ECO:0000313" key="2">
    <source>
        <dbReference type="EMBL" id="MFB9375777.1"/>
    </source>
</evidence>
<keyword evidence="3" id="KW-1185">Reference proteome</keyword>
<keyword evidence="1" id="KW-1133">Transmembrane helix</keyword>
<evidence type="ECO:0000256" key="1">
    <source>
        <dbReference type="SAM" id="Phobius"/>
    </source>
</evidence>
<keyword evidence="1" id="KW-0472">Membrane</keyword>
<feature type="transmembrane region" description="Helical" evidence="1">
    <location>
        <begin position="20"/>
        <end position="40"/>
    </location>
</feature>
<name>A0ABV5LP03_9ACTN</name>
<dbReference type="EMBL" id="JBHMDM010000001">
    <property type="protein sequence ID" value="MFB9375777.1"/>
    <property type="molecule type" value="Genomic_DNA"/>
</dbReference>
<proteinExistence type="predicted"/>
<evidence type="ECO:0000313" key="3">
    <source>
        <dbReference type="Proteomes" id="UP001589748"/>
    </source>
</evidence>
<gene>
    <name evidence="2" type="ORF">ACFFVI_02235</name>
</gene>
<comment type="caution">
    <text evidence="2">The sequence shown here is derived from an EMBL/GenBank/DDBJ whole genome shotgun (WGS) entry which is preliminary data.</text>
</comment>
<reference evidence="2 3" key="1">
    <citation type="submission" date="2024-09" db="EMBL/GenBank/DDBJ databases">
        <authorList>
            <person name="Sun Q."/>
            <person name="Mori K."/>
        </authorList>
    </citation>
    <scope>NUCLEOTIDE SEQUENCE [LARGE SCALE GENOMIC DNA]</scope>
    <source>
        <strain evidence="2 3">TISTR 1856</strain>
    </source>
</reference>